<dbReference type="InterPro" id="IPR029068">
    <property type="entry name" value="Glyas_Bleomycin-R_OHBP_Dase"/>
</dbReference>
<sequence>MKISLLVIRCKDLEASKRFYQLLGLNFVKEQHGNGPVHYSCEQDGCVFELYPNKGESPQDNNRLGFKVSNLPVILEKLSVVESYEFAGNTVRVITDPDGRKVEISE</sequence>
<dbReference type="RefSeq" id="WP_302723103.1">
    <property type="nucleotide sequence ID" value="NZ_JAULRU010000581.1"/>
</dbReference>
<comment type="caution">
    <text evidence="2">The sequence shown here is derived from an EMBL/GenBank/DDBJ whole genome shotgun (WGS) entry which is preliminary data.</text>
</comment>
<dbReference type="SUPFAM" id="SSF54593">
    <property type="entry name" value="Glyoxalase/Bleomycin resistance protein/Dihydroxybiphenyl dioxygenase"/>
    <property type="match status" value="1"/>
</dbReference>
<dbReference type="EMBL" id="JAXAFO010000089">
    <property type="protein sequence ID" value="MDX6851581.1"/>
    <property type="molecule type" value="Genomic_DNA"/>
</dbReference>
<feature type="domain" description="Glyoxalase/fosfomycin resistance/dioxygenase" evidence="1">
    <location>
        <begin position="3"/>
        <end position="65"/>
    </location>
</feature>
<dbReference type="Proteomes" id="UP001273505">
    <property type="component" value="Unassembled WGS sequence"/>
</dbReference>
<dbReference type="InterPro" id="IPR004360">
    <property type="entry name" value="Glyas_Fos-R_dOase_dom"/>
</dbReference>
<organism evidence="2 3">
    <name type="scientific">Gilvimarinus gilvus</name>
    <dbReference type="NCBI Taxonomy" id="3058038"/>
    <lineage>
        <taxon>Bacteria</taxon>
        <taxon>Pseudomonadati</taxon>
        <taxon>Pseudomonadota</taxon>
        <taxon>Gammaproteobacteria</taxon>
        <taxon>Cellvibrionales</taxon>
        <taxon>Cellvibrionaceae</taxon>
        <taxon>Gilvimarinus</taxon>
    </lineage>
</organism>
<gene>
    <name evidence="2" type="ORF">SCD92_19620</name>
</gene>
<reference evidence="2 3" key="1">
    <citation type="submission" date="2023-11" db="EMBL/GenBank/DDBJ databases">
        <title>Gilvimarinus fulvus sp. nov., isolated from the surface of Kelp.</title>
        <authorList>
            <person name="Sun Y.Y."/>
            <person name="Gong Y."/>
            <person name="Du Z.J."/>
        </authorList>
    </citation>
    <scope>NUCLEOTIDE SEQUENCE [LARGE SCALE GENOMIC DNA]</scope>
    <source>
        <strain evidence="2 3">SDUM040013</strain>
    </source>
</reference>
<proteinExistence type="predicted"/>
<accession>A0ABU4S350</accession>
<dbReference type="Gene3D" id="3.10.180.10">
    <property type="entry name" value="2,3-Dihydroxybiphenyl 1,2-Dioxygenase, domain 1"/>
    <property type="match status" value="1"/>
</dbReference>
<evidence type="ECO:0000259" key="1">
    <source>
        <dbReference type="Pfam" id="PF00903"/>
    </source>
</evidence>
<name>A0ABU4S350_9GAMM</name>
<keyword evidence="3" id="KW-1185">Reference proteome</keyword>
<dbReference type="Pfam" id="PF00903">
    <property type="entry name" value="Glyoxalase"/>
    <property type="match status" value="1"/>
</dbReference>
<evidence type="ECO:0000313" key="3">
    <source>
        <dbReference type="Proteomes" id="UP001273505"/>
    </source>
</evidence>
<dbReference type="CDD" id="cd06587">
    <property type="entry name" value="VOC"/>
    <property type="match status" value="1"/>
</dbReference>
<evidence type="ECO:0000313" key="2">
    <source>
        <dbReference type="EMBL" id="MDX6851581.1"/>
    </source>
</evidence>
<protein>
    <submittedName>
        <fullName evidence="2">VOC family protein</fullName>
    </submittedName>
</protein>